<reference evidence="9 10" key="1">
    <citation type="submission" date="2015-05" db="EMBL/GenBank/DDBJ databases">
        <authorList>
            <person name="Tang B."/>
            <person name="Yu Y."/>
        </authorList>
    </citation>
    <scope>NUCLEOTIDE SEQUENCE [LARGE SCALE GENOMIC DNA]</scope>
    <source>
        <strain evidence="9 10">DSM 7029</strain>
    </source>
</reference>
<evidence type="ECO:0000256" key="5">
    <source>
        <dbReference type="ARBA" id="ARBA00022989"/>
    </source>
</evidence>
<name>A0A0G3BUB8_9BURK</name>
<dbReference type="OrthoDB" id="369039at2"/>
<dbReference type="CDD" id="cd06261">
    <property type="entry name" value="TM_PBP2"/>
    <property type="match status" value="1"/>
</dbReference>
<feature type="transmembrane region" description="Helical" evidence="7">
    <location>
        <begin position="148"/>
        <end position="168"/>
    </location>
</feature>
<feature type="domain" description="ABC transmembrane type-1" evidence="8">
    <location>
        <begin position="79"/>
        <end position="268"/>
    </location>
</feature>
<evidence type="ECO:0000256" key="7">
    <source>
        <dbReference type="RuleBase" id="RU363032"/>
    </source>
</evidence>
<dbReference type="PROSITE" id="PS50928">
    <property type="entry name" value="ABC_TM1"/>
    <property type="match status" value="1"/>
</dbReference>
<comment type="similarity">
    <text evidence="7">Belongs to the binding-protein-dependent transport system permease family.</text>
</comment>
<dbReference type="Proteomes" id="UP000035352">
    <property type="component" value="Chromosome"/>
</dbReference>
<evidence type="ECO:0000256" key="2">
    <source>
        <dbReference type="ARBA" id="ARBA00022448"/>
    </source>
</evidence>
<dbReference type="Pfam" id="PF00528">
    <property type="entry name" value="BPD_transp_1"/>
    <property type="match status" value="1"/>
</dbReference>
<accession>A0A0G3BUB8</accession>
<protein>
    <submittedName>
        <fullName evidence="9">Sugar ABC transporter permease</fullName>
    </submittedName>
</protein>
<dbReference type="SUPFAM" id="SSF161098">
    <property type="entry name" value="MetI-like"/>
    <property type="match status" value="1"/>
</dbReference>
<dbReference type="Gene3D" id="1.10.3720.10">
    <property type="entry name" value="MetI-like"/>
    <property type="match status" value="1"/>
</dbReference>
<evidence type="ECO:0000313" key="9">
    <source>
        <dbReference type="EMBL" id="AKJ31618.1"/>
    </source>
</evidence>
<evidence type="ECO:0000256" key="4">
    <source>
        <dbReference type="ARBA" id="ARBA00022692"/>
    </source>
</evidence>
<dbReference type="PANTHER" id="PTHR43744">
    <property type="entry name" value="ABC TRANSPORTER PERMEASE PROTEIN MG189-RELATED-RELATED"/>
    <property type="match status" value="1"/>
</dbReference>
<evidence type="ECO:0000313" key="10">
    <source>
        <dbReference type="Proteomes" id="UP000035352"/>
    </source>
</evidence>
<keyword evidence="3" id="KW-1003">Cell membrane</keyword>
<dbReference type="PANTHER" id="PTHR43744:SF3">
    <property type="entry name" value="LACTOSE TRANSPORT SYSTEM PERMEASE PROTEIN LACG"/>
    <property type="match status" value="1"/>
</dbReference>
<feature type="transmembrane region" description="Helical" evidence="7">
    <location>
        <begin position="78"/>
        <end position="102"/>
    </location>
</feature>
<comment type="subcellular location">
    <subcellularLocation>
        <location evidence="1 7">Cell membrane</location>
        <topology evidence="1 7">Multi-pass membrane protein</topology>
    </subcellularLocation>
</comment>
<dbReference type="InterPro" id="IPR000515">
    <property type="entry name" value="MetI-like"/>
</dbReference>
<feature type="transmembrane region" description="Helical" evidence="7">
    <location>
        <begin position="114"/>
        <end position="136"/>
    </location>
</feature>
<keyword evidence="6 7" id="KW-0472">Membrane</keyword>
<dbReference type="AlphaFoldDB" id="A0A0G3BUB8"/>
<keyword evidence="4 7" id="KW-0812">Transmembrane</keyword>
<feature type="transmembrane region" description="Helical" evidence="7">
    <location>
        <begin position="189"/>
        <end position="211"/>
    </location>
</feature>
<sequence length="281" mass="31218">MPFKLRSSQRNARRLTTLLHYAALVAIALFCAFPMLWTLATAIGTEGNVFAFPPTLIPEKPSLENFAEVFRVIEIGKYYWNSIWITFWTVLWTVVVCSLAAYPLARLKFKGRQLVFSVILVTLMLPTEVNFLVNFITMTKLGLVNTHLGVILPTIAGAIGIFMMKSAFEEVPQDLIDAARVDGASELRVFWQIMLPLALPQIATLVIFTTVTSWNNFLWPGVVLTKSELMPLAVGILELSGTFGSATRVIAAGAVMTIAPALIVFFFTQRFFMRGFDGAVK</sequence>
<evidence type="ECO:0000256" key="3">
    <source>
        <dbReference type="ARBA" id="ARBA00022475"/>
    </source>
</evidence>
<dbReference type="STRING" id="413882.AAW51_4927"/>
<keyword evidence="5 7" id="KW-1133">Transmembrane helix</keyword>
<keyword evidence="10" id="KW-1185">Reference proteome</keyword>
<dbReference type="RefSeq" id="WP_047196734.1">
    <property type="nucleotide sequence ID" value="NZ_CP011371.1"/>
</dbReference>
<gene>
    <name evidence="9" type="primary">chiG</name>
    <name evidence="9" type="ORF">AAW51_4927</name>
</gene>
<dbReference type="EMBL" id="CP011371">
    <property type="protein sequence ID" value="AKJ31618.1"/>
    <property type="molecule type" value="Genomic_DNA"/>
</dbReference>
<dbReference type="GO" id="GO:0055085">
    <property type="term" value="P:transmembrane transport"/>
    <property type="evidence" value="ECO:0007669"/>
    <property type="project" value="InterPro"/>
</dbReference>
<feature type="transmembrane region" description="Helical" evidence="7">
    <location>
        <begin position="21"/>
        <end position="43"/>
    </location>
</feature>
<feature type="transmembrane region" description="Helical" evidence="7">
    <location>
        <begin position="249"/>
        <end position="268"/>
    </location>
</feature>
<keyword evidence="2 7" id="KW-0813">Transport</keyword>
<proteinExistence type="inferred from homology"/>
<evidence type="ECO:0000259" key="8">
    <source>
        <dbReference type="PROSITE" id="PS50928"/>
    </source>
</evidence>
<dbReference type="KEGG" id="pbh:AAW51_4927"/>
<evidence type="ECO:0000256" key="6">
    <source>
        <dbReference type="ARBA" id="ARBA00023136"/>
    </source>
</evidence>
<dbReference type="InterPro" id="IPR035906">
    <property type="entry name" value="MetI-like_sf"/>
</dbReference>
<dbReference type="GO" id="GO:0005886">
    <property type="term" value="C:plasma membrane"/>
    <property type="evidence" value="ECO:0007669"/>
    <property type="project" value="UniProtKB-SubCell"/>
</dbReference>
<organism evidence="9 10">
    <name type="scientific">Caldimonas brevitalea</name>
    <dbReference type="NCBI Taxonomy" id="413882"/>
    <lineage>
        <taxon>Bacteria</taxon>
        <taxon>Pseudomonadati</taxon>
        <taxon>Pseudomonadota</taxon>
        <taxon>Betaproteobacteria</taxon>
        <taxon>Burkholderiales</taxon>
        <taxon>Sphaerotilaceae</taxon>
        <taxon>Caldimonas</taxon>
    </lineage>
</organism>
<dbReference type="PATRIC" id="fig|413882.6.peg.5140"/>
<evidence type="ECO:0000256" key="1">
    <source>
        <dbReference type="ARBA" id="ARBA00004651"/>
    </source>
</evidence>